<dbReference type="Pfam" id="PF13302">
    <property type="entry name" value="Acetyltransf_3"/>
    <property type="match status" value="1"/>
</dbReference>
<dbReference type="PANTHER" id="PTHR43415:SF3">
    <property type="entry name" value="GNAT-FAMILY ACETYLTRANSFERASE"/>
    <property type="match status" value="1"/>
</dbReference>
<organism evidence="2 3">
    <name type="scientific">Alteromonas marina</name>
    <dbReference type="NCBI Taxonomy" id="203795"/>
    <lineage>
        <taxon>Bacteria</taxon>
        <taxon>Pseudomonadati</taxon>
        <taxon>Pseudomonadota</taxon>
        <taxon>Gammaproteobacteria</taxon>
        <taxon>Alteromonadales</taxon>
        <taxon>Alteromonadaceae</taxon>
        <taxon>Alteromonas/Salinimonas group</taxon>
        <taxon>Alteromonas</taxon>
    </lineage>
</organism>
<dbReference type="AlphaFoldDB" id="A0A0B3Y7A7"/>
<sequence>MSRFSPLTSNELELVLQWRNQPHIRQNMHSQDEITWVQHEAWFDALKNDESRCFFVFYQNDRPIGVLNFSEHQSTPYTLEWGCYIGEDDVWPGSGLLLEIAALQYALELKGAAVLYAEVLSFNKSVIKLHTLFQYTPLEDGREFKRDGEKHVVKRFEYKREQWQRNKPKVLSRLPKQISAAANFIQFDL</sequence>
<evidence type="ECO:0000259" key="1">
    <source>
        <dbReference type="PROSITE" id="PS51186"/>
    </source>
</evidence>
<accession>A0A0B3Y7A7</accession>
<dbReference type="Proteomes" id="UP000031197">
    <property type="component" value="Unassembled WGS sequence"/>
</dbReference>
<evidence type="ECO:0000313" key="3">
    <source>
        <dbReference type="Proteomes" id="UP000031197"/>
    </source>
</evidence>
<name>A0A0B3Y7A7_9ALTE</name>
<dbReference type="InterPro" id="IPR020036">
    <property type="entry name" value="PseH"/>
</dbReference>
<dbReference type="InterPro" id="IPR000182">
    <property type="entry name" value="GNAT_dom"/>
</dbReference>
<dbReference type="PROSITE" id="PS51186">
    <property type="entry name" value="GNAT"/>
    <property type="match status" value="1"/>
</dbReference>
<gene>
    <name evidence="2" type="ORF">RJ41_16530</name>
</gene>
<comment type="caution">
    <text evidence="2">The sequence shown here is derived from an EMBL/GenBank/DDBJ whole genome shotgun (WGS) entry which is preliminary data.</text>
</comment>
<dbReference type="GO" id="GO:0016747">
    <property type="term" value="F:acyltransferase activity, transferring groups other than amino-acyl groups"/>
    <property type="evidence" value="ECO:0007669"/>
    <property type="project" value="InterPro"/>
</dbReference>
<dbReference type="Gene3D" id="3.40.630.30">
    <property type="match status" value="1"/>
</dbReference>
<dbReference type="InterPro" id="IPR016181">
    <property type="entry name" value="Acyl_CoA_acyltransferase"/>
</dbReference>
<keyword evidence="3" id="KW-1185">Reference proteome</keyword>
<dbReference type="NCBIfam" id="TIGR03585">
    <property type="entry name" value="PseH"/>
    <property type="match status" value="1"/>
</dbReference>
<proteinExistence type="predicted"/>
<reference evidence="2 3" key="1">
    <citation type="submission" date="2014-12" db="EMBL/GenBank/DDBJ databases">
        <title>Genome sequencing of Alteromonas marina AD001.</title>
        <authorList>
            <person name="Adrian T.G.S."/>
            <person name="Chan K.G."/>
        </authorList>
    </citation>
    <scope>NUCLEOTIDE SEQUENCE [LARGE SCALE GENOMIC DNA]</scope>
    <source>
        <strain evidence="2 3">AD001</strain>
    </source>
</reference>
<dbReference type="SUPFAM" id="SSF55729">
    <property type="entry name" value="Acyl-CoA N-acyltransferases (Nat)"/>
    <property type="match status" value="1"/>
</dbReference>
<feature type="domain" description="N-acetyltransferase" evidence="1">
    <location>
        <begin position="2"/>
        <end position="159"/>
    </location>
</feature>
<evidence type="ECO:0000313" key="2">
    <source>
        <dbReference type="EMBL" id="KHT44711.1"/>
    </source>
</evidence>
<protein>
    <recommendedName>
        <fullName evidence="1">N-acetyltransferase domain-containing protein</fullName>
    </recommendedName>
</protein>
<dbReference type="PANTHER" id="PTHR43415">
    <property type="entry name" value="SPERMIDINE N(1)-ACETYLTRANSFERASE"/>
    <property type="match status" value="1"/>
</dbReference>
<dbReference type="EMBL" id="JWLW01000066">
    <property type="protein sequence ID" value="KHT44711.1"/>
    <property type="molecule type" value="Genomic_DNA"/>
</dbReference>